<evidence type="ECO:0000313" key="4">
    <source>
        <dbReference type="Proteomes" id="UP000250223"/>
    </source>
</evidence>
<dbReference type="Gene3D" id="1.20.120.330">
    <property type="entry name" value="Nucleotidyltransferases domain 2"/>
    <property type="match status" value="1"/>
</dbReference>
<keyword evidence="3" id="KW-1185">Reference proteome</keyword>
<dbReference type="GO" id="GO:0016740">
    <property type="term" value="F:transferase activity"/>
    <property type="evidence" value="ECO:0007669"/>
    <property type="project" value="UniProtKB-KW"/>
</dbReference>
<dbReference type="AlphaFoldDB" id="A0A1G9IX64"/>
<reference evidence="1 3" key="1">
    <citation type="submission" date="2016-10" db="EMBL/GenBank/DDBJ databases">
        <authorList>
            <person name="Varghese N."/>
            <person name="Submissions S."/>
        </authorList>
    </citation>
    <scope>NUCLEOTIDE SEQUENCE [LARGE SCALE GENOMIC DNA]</scope>
    <source>
        <strain evidence="1 3">NLAE-zl-C224</strain>
    </source>
</reference>
<evidence type="ECO:0000313" key="3">
    <source>
        <dbReference type="Proteomes" id="UP000198811"/>
    </source>
</evidence>
<dbReference type="Proteomes" id="UP000198811">
    <property type="component" value="Unassembled WGS sequence"/>
</dbReference>
<evidence type="ECO:0000313" key="2">
    <source>
        <dbReference type="EMBL" id="SQB35733.1"/>
    </source>
</evidence>
<evidence type="ECO:0000313" key="1">
    <source>
        <dbReference type="EMBL" id="SDL29869.1"/>
    </source>
</evidence>
<proteinExistence type="predicted"/>
<reference evidence="2 4" key="2">
    <citation type="submission" date="2018-06" db="EMBL/GenBank/DDBJ databases">
        <authorList>
            <consortium name="Pathogen Informatics"/>
            <person name="Doyle S."/>
        </authorList>
    </citation>
    <scope>NUCLEOTIDE SEQUENCE [LARGE SCALE GENOMIC DNA]</scope>
    <source>
        <strain evidence="2 4">NCTC13028</strain>
    </source>
</reference>
<dbReference type="SUPFAM" id="SSF81593">
    <property type="entry name" value="Nucleotidyltransferase substrate binding subunit/domain"/>
    <property type="match status" value="1"/>
</dbReference>
<dbReference type="Pfam" id="PF08780">
    <property type="entry name" value="NTase_sub_bind"/>
    <property type="match status" value="1"/>
</dbReference>
<dbReference type="OrthoDB" id="9810452at2"/>
<keyword evidence="2" id="KW-0808">Transferase</keyword>
<organism evidence="2 4">
    <name type="scientific">Clostridium cochlearium</name>
    <dbReference type="NCBI Taxonomy" id="1494"/>
    <lineage>
        <taxon>Bacteria</taxon>
        <taxon>Bacillati</taxon>
        <taxon>Bacillota</taxon>
        <taxon>Clostridia</taxon>
        <taxon>Eubacteriales</taxon>
        <taxon>Clostridiaceae</taxon>
        <taxon>Clostridium</taxon>
    </lineage>
</organism>
<dbReference type="STRING" id="1494.SAMN05216497_11740"/>
<dbReference type="EMBL" id="UAWC01000025">
    <property type="protein sequence ID" value="SQB35733.1"/>
    <property type="molecule type" value="Genomic_DNA"/>
</dbReference>
<dbReference type="Proteomes" id="UP000250223">
    <property type="component" value="Unassembled WGS sequence"/>
</dbReference>
<dbReference type="EMBL" id="FNGL01000017">
    <property type="protein sequence ID" value="SDL29869.1"/>
    <property type="molecule type" value="Genomic_DNA"/>
</dbReference>
<sequence>MNNKEIRWRQRFENLLRAYTKFKSAVDAFDSLSMLEKEGLIQRFEYTLELSWKTVKDYLESQEVMASFPKEVIKAAFHYEIIEDGDVWMEMLQSRNLMAHTYDEKRFNIAINKIKDEYFIAIKQLVEFLEERK</sequence>
<protein>
    <submittedName>
        <fullName evidence="1">Nucleotidyltransferase substrate binding protein, HI0074 family</fullName>
    </submittedName>
    <submittedName>
        <fullName evidence="2">Nucleotidyltransferase substrate-binding protein</fullName>
    </submittedName>
</protein>
<dbReference type="RefSeq" id="WP_089866967.1">
    <property type="nucleotide sequence ID" value="NZ_CP173238.1"/>
</dbReference>
<dbReference type="NCBIfam" id="TIGR01987">
    <property type="entry name" value="HI0074"/>
    <property type="match status" value="1"/>
</dbReference>
<gene>
    <name evidence="2" type="ORF">NCTC13028_02133</name>
    <name evidence="1" type="ORF">SAMN05216497_11740</name>
</gene>
<name>A0A1G9IX64_CLOCO</name>
<dbReference type="InterPro" id="IPR010235">
    <property type="entry name" value="HepT"/>
</dbReference>
<accession>A0A1G9IX64</accession>